<keyword evidence="6 7" id="KW-0472">Membrane</keyword>
<evidence type="ECO:0000256" key="7">
    <source>
        <dbReference type="SAM" id="Phobius"/>
    </source>
</evidence>
<keyword evidence="3" id="KW-1003">Cell membrane</keyword>
<evidence type="ECO:0000256" key="6">
    <source>
        <dbReference type="ARBA" id="ARBA00023136"/>
    </source>
</evidence>
<keyword evidence="2" id="KW-0813">Transport</keyword>
<dbReference type="KEGG" id="lum:CNR27_14100"/>
<evidence type="ECO:0000256" key="5">
    <source>
        <dbReference type="ARBA" id="ARBA00022989"/>
    </source>
</evidence>
<evidence type="ECO:0000313" key="9">
    <source>
        <dbReference type="Proteomes" id="UP000218968"/>
    </source>
</evidence>
<dbReference type="AlphaFoldDB" id="A0A290XH71"/>
<dbReference type="SUPFAM" id="SSF118215">
    <property type="entry name" value="Proton glutamate symport protein"/>
    <property type="match status" value="1"/>
</dbReference>
<dbReference type="PANTHER" id="PTHR42865">
    <property type="entry name" value="PROTON/GLUTAMATE-ASPARTATE SYMPORTER"/>
    <property type="match status" value="1"/>
</dbReference>
<evidence type="ECO:0000256" key="1">
    <source>
        <dbReference type="ARBA" id="ARBA00004651"/>
    </source>
</evidence>
<feature type="transmembrane region" description="Helical" evidence="7">
    <location>
        <begin position="351"/>
        <end position="368"/>
    </location>
</feature>
<dbReference type="RefSeq" id="WP_096299759.1">
    <property type="nucleotide sequence ID" value="NZ_CP023406.1"/>
</dbReference>
<accession>A0A290XH71</accession>
<dbReference type="InterPro" id="IPR036458">
    <property type="entry name" value="Na:dicarbo_symporter_sf"/>
</dbReference>
<dbReference type="GO" id="GO:0006835">
    <property type="term" value="P:dicarboxylic acid transport"/>
    <property type="evidence" value="ECO:0007669"/>
    <property type="project" value="TreeGrafter"/>
</dbReference>
<dbReference type="GO" id="GO:0005886">
    <property type="term" value="C:plasma membrane"/>
    <property type="evidence" value="ECO:0007669"/>
    <property type="project" value="UniProtKB-SubCell"/>
</dbReference>
<evidence type="ECO:0000256" key="2">
    <source>
        <dbReference type="ARBA" id="ARBA00022448"/>
    </source>
</evidence>
<feature type="transmembrane region" description="Helical" evidence="7">
    <location>
        <begin position="91"/>
        <end position="113"/>
    </location>
</feature>
<dbReference type="GO" id="GO:0015293">
    <property type="term" value="F:symporter activity"/>
    <property type="evidence" value="ECO:0007669"/>
    <property type="project" value="UniProtKB-KW"/>
</dbReference>
<protein>
    <submittedName>
        <fullName evidence="8">Dicarboxylate/amino acid:cation symporter</fullName>
    </submittedName>
</protein>
<dbReference type="Pfam" id="PF00375">
    <property type="entry name" value="SDF"/>
    <property type="match status" value="1"/>
</dbReference>
<feature type="transmembrane region" description="Helical" evidence="7">
    <location>
        <begin position="12"/>
        <end position="34"/>
    </location>
</feature>
<dbReference type="Gene3D" id="1.10.3860.10">
    <property type="entry name" value="Sodium:dicarboxylate symporter"/>
    <property type="match status" value="1"/>
</dbReference>
<evidence type="ECO:0000256" key="3">
    <source>
        <dbReference type="ARBA" id="ARBA00022475"/>
    </source>
</evidence>
<reference evidence="9" key="1">
    <citation type="submission" date="2017-09" db="EMBL/GenBank/DDBJ databases">
        <title>Luteimonas liuhanmingii sp.nov., isolated from the intestinal contents of Tibetan Plateau Pika in Yushu, Qinghai Province, China.</title>
        <authorList>
            <person name="Gui Z."/>
        </authorList>
    </citation>
    <scope>NUCLEOTIDE SEQUENCE [LARGE SCALE GENOMIC DNA]</scope>
    <source>
        <strain evidence="9">100111</strain>
    </source>
</reference>
<dbReference type="InterPro" id="IPR001991">
    <property type="entry name" value="Na-dicarboxylate_symporter"/>
</dbReference>
<dbReference type="Proteomes" id="UP000218968">
    <property type="component" value="Chromosome"/>
</dbReference>
<organism evidence="8 9">
    <name type="scientific">Luteimonas chenhongjianii</name>
    <dbReference type="NCBI Taxonomy" id="2006110"/>
    <lineage>
        <taxon>Bacteria</taxon>
        <taxon>Pseudomonadati</taxon>
        <taxon>Pseudomonadota</taxon>
        <taxon>Gammaproteobacteria</taxon>
        <taxon>Lysobacterales</taxon>
        <taxon>Lysobacteraceae</taxon>
        <taxon>Luteimonas</taxon>
    </lineage>
</organism>
<feature type="transmembrane region" description="Helical" evidence="7">
    <location>
        <begin position="374"/>
        <end position="395"/>
    </location>
</feature>
<feature type="transmembrane region" description="Helical" evidence="7">
    <location>
        <begin position="207"/>
        <end position="226"/>
    </location>
</feature>
<sequence length="443" mass="45706">MNSTSGSGGMPLHNKMLIGFLIGTLAGLAANFFVADAGWLNGLITYVADPIGQLFLRLLFMLVIPLVFSALVLGVVEIGDPASLGRIGLKTLVWILAVTAIAVLIGLVAVNLFQPGRGIDPVVAQSLLAASSDRATEIASAREGVSGIQVLLNIVPRNPVEAAASGDLIAVMFFALMFGIAATALRTPGTRSFVAAVQGVYDICLKLIGWVIALAPYAVAALLFSITARLGVDVLIQLARFVGTVIAALGVHFLIVIPILLWIFGRMSPLAFFRGAQPALLTAFSTSSSSATLPTTLKVTVENLGVPRRVARFVCTLGATANMNGTALFEGITVLFLAQFFGIELGMGQQGLVLVLCILGGIGAAGVPGGSLPVIAMILVMFGIPPEGIGLILGVDRLLDMCRTVVNIGGDMAGSVVIGRSEPAEAPDTALDAALADTHTGPV</sequence>
<dbReference type="PRINTS" id="PR00173">
    <property type="entry name" value="EDTRNSPORT"/>
</dbReference>
<dbReference type="OrthoDB" id="9766690at2"/>
<feature type="transmembrane region" description="Helical" evidence="7">
    <location>
        <begin position="238"/>
        <end position="264"/>
    </location>
</feature>
<dbReference type="EMBL" id="CP023406">
    <property type="protein sequence ID" value="ATD68423.1"/>
    <property type="molecule type" value="Genomic_DNA"/>
</dbReference>
<feature type="transmembrane region" description="Helical" evidence="7">
    <location>
        <begin position="54"/>
        <end position="79"/>
    </location>
</feature>
<evidence type="ECO:0000256" key="4">
    <source>
        <dbReference type="ARBA" id="ARBA00022692"/>
    </source>
</evidence>
<evidence type="ECO:0000313" key="8">
    <source>
        <dbReference type="EMBL" id="ATD68423.1"/>
    </source>
</evidence>
<gene>
    <name evidence="8" type="ORF">CNR27_14100</name>
</gene>
<feature type="transmembrane region" description="Helical" evidence="7">
    <location>
        <begin position="168"/>
        <end position="186"/>
    </location>
</feature>
<dbReference type="PANTHER" id="PTHR42865:SF7">
    <property type="entry name" value="PROTON_GLUTAMATE-ASPARTATE SYMPORTER"/>
    <property type="match status" value="1"/>
</dbReference>
<keyword evidence="4 7" id="KW-0812">Transmembrane</keyword>
<comment type="subcellular location">
    <subcellularLocation>
        <location evidence="1">Cell membrane</location>
        <topology evidence="1">Multi-pass membrane protein</topology>
    </subcellularLocation>
</comment>
<keyword evidence="9" id="KW-1185">Reference proteome</keyword>
<name>A0A290XH71_9GAMM</name>
<proteinExistence type="predicted"/>
<keyword evidence="5 7" id="KW-1133">Transmembrane helix</keyword>